<feature type="region of interest" description="Disordered" evidence="3">
    <location>
        <begin position="1105"/>
        <end position="1128"/>
    </location>
</feature>
<comment type="caution">
    <text evidence="5">The sequence shown here is derived from an EMBL/GenBank/DDBJ whole genome shotgun (WGS) entry which is preliminary data.</text>
</comment>
<evidence type="ECO:0000259" key="4">
    <source>
        <dbReference type="Pfam" id="PF17177"/>
    </source>
</evidence>
<dbReference type="PANTHER" id="PTHR47938">
    <property type="entry name" value="RESPIRATORY COMPLEX I CHAPERONE (CIA84), PUTATIVE (AFU_ORTHOLOGUE AFUA_2G06020)-RELATED"/>
    <property type="match status" value="1"/>
</dbReference>
<dbReference type="InterPro" id="IPR011990">
    <property type="entry name" value="TPR-like_helical_dom_sf"/>
</dbReference>
<feature type="repeat" description="PPR" evidence="2">
    <location>
        <begin position="790"/>
        <end position="824"/>
    </location>
</feature>
<keyword evidence="6" id="KW-1185">Reference proteome</keyword>
<dbReference type="Pfam" id="PF17177">
    <property type="entry name" value="PPR_long"/>
    <property type="match status" value="1"/>
</dbReference>
<protein>
    <recommendedName>
        <fullName evidence="4">PROP1-like PPR domain-containing protein</fullName>
    </recommendedName>
</protein>
<keyword evidence="1" id="KW-0677">Repeat</keyword>
<dbReference type="PROSITE" id="PS51375">
    <property type="entry name" value="PPR"/>
    <property type="match status" value="1"/>
</dbReference>
<feature type="compositionally biased region" description="Polar residues" evidence="3">
    <location>
        <begin position="1107"/>
        <end position="1118"/>
    </location>
</feature>
<dbReference type="Proteomes" id="UP000703661">
    <property type="component" value="Unassembled WGS sequence"/>
</dbReference>
<dbReference type="GO" id="GO:0003729">
    <property type="term" value="F:mRNA binding"/>
    <property type="evidence" value="ECO:0007669"/>
    <property type="project" value="TreeGrafter"/>
</dbReference>
<dbReference type="GO" id="GO:0140053">
    <property type="term" value="P:mitochondrial gene expression"/>
    <property type="evidence" value="ECO:0007669"/>
    <property type="project" value="TreeGrafter"/>
</dbReference>
<dbReference type="EMBL" id="JAAAID010000806">
    <property type="protein sequence ID" value="KAG0013749.1"/>
    <property type="molecule type" value="Genomic_DNA"/>
</dbReference>
<feature type="region of interest" description="Disordered" evidence="3">
    <location>
        <begin position="138"/>
        <end position="177"/>
    </location>
</feature>
<evidence type="ECO:0000256" key="1">
    <source>
        <dbReference type="ARBA" id="ARBA00022737"/>
    </source>
</evidence>
<organism evidence="5 6">
    <name type="scientific">Entomortierella chlamydospora</name>
    <dbReference type="NCBI Taxonomy" id="101097"/>
    <lineage>
        <taxon>Eukaryota</taxon>
        <taxon>Fungi</taxon>
        <taxon>Fungi incertae sedis</taxon>
        <taxon>Mucoromycota</taxon>
        <taxon>Mortierellomycotina</taxon>
        <taxon>Mortierellomycetes</taxon>
        <taxon>Mortierellales</taxon>
        <taxon>Mortierellaceae</taxon>
        <taxon>Entomortierella</taxon>
    </lineage>
</organism>
<dbReference type="GO" id="GO:0005739">
    <property type="term" value="C:mitochondrion"/>
    <property type="evidence" value="ECO:0007669"/>
    <property type="project" value="TreeGrafter"/>
</dbReference>
<evidence type="ECO:0000313" key="6">
    <source>
        <dbReference type="Proteomes" id="UP000703661"/>
    </source>
</evidence>
<proteinExistence type="predicted"/>
<dbReference type="Gene3D" id="1.25.40.10">
    <property type="entry name" value="Tetratricopeptide repeat domain"/>
    <property type="match status" value="3"/>
</dbReference>
<feature type="compositionally biased region" description="Polar residues" evidence="3">
    <location>
        <begin position="138"/>
        <end position="161"/>
    </location>
</feature>
<reference evidence="5" key="1">
    <citation type="journal article" date="2020" name="Fungal Divers.">
        <title>Resolving the Mortierellaceae phylogeny through synthesis of multi-gene phylogenetics and phylogenomics.</title>
        <authorList>
            <person name="Vandepol N."/>
            <person name="Liber J."/>
            <person name="Desiro A."/>
            <person name="Na H."/>
            <person name="Kennedy M."/>
            <person name="Barry K."/>
            <person name="Grigoriev I.V."/>
            <person name="Miller A.N."/>
            <person name="O'Donnell K."/>
            <person name="Stajich J.E."/>
            <person name="Bonito G."/>
        </authorList>
    </citation>
    <scope>NUCLEOTIDE SEQUENCE</scope>
    <source>
        <strain evidence="5">NRRL 2769</strain>
    </source>
</reference>
<name>A0A9P6MUX3_9FUNG</name>
<evidence type="ECO:0000256" key="2">
    <source>
        <dbReference type="PROSITE-ProRule" id="PRU00708"/>
    </source>
</evidence>
<sequence length="1162" mass="129505">MSKSKAVHWPALVANTFPARRSSFKAPPCSPVFGSASRQYSNTSKRNRSVKTTAPGSVSCLTAGPMSAQPNTAILWRSGSTRNKSSSIRHNSSRVAPPCLCSCSYFSPLFSTTASPRIPSISASRIGQPGFRQARQSHLSSKPDSQTLMNGNALKTQVQGESKTKRWRRKRTGPHVESSIESTTLNRDGKLVADGLEERSLKIGEREVTQHDIPPLERANPTSNMHTHNRPVILGNFRLLIHSDHPCAKHLRLESLPYHKKLIAEHRIPSTVVPPLPAIMQLYSYLESSDQLVELTESDWNTYIFWLSHHKDHQSLSLLHQAALADQELGRKLSTISYSILVNARLKVLRNEQIARNAAGQHHADSKFSPQQSPLSVFENTIEWMEKVGVPRNLELYGSWLRTAVQERNWLEGIEAWKQMNEKAARLRPPPIVLTAYTVQCYMRTGNMAEAAKLLKLILEQSASSQEPHNVKLTRGELVPKATSSGIESELEADAYDVWHEFQRRQKQTLQGLEILQQKSAAIIESDWVNAEALDKSYIQEWEATVNPALIEAICLDSEDKHAASLVCDLTLELFKQGHVLDKARFRLLTRYIGSCNGAEGAESFMRRLVELTRSTSPAKDSNGSANGLPIKDPRKMKKVIESTSRILAEVGLQEIVKQASADQDFDRARKIFDGMAAQGIPLGLDTSEKLIVGLTKNHDYRSALAVLDKSLQDKKIPSIETANILLRGLFSGDLLDESVAVFRELTETHQMKPNLQMYRNLMGLTSAYGQLGMTQRILSTLEALGVKHDGSIYRDLMLCYVRSEDLEGAIKIFETMDRVGVASGIGHINALLEGAVRHSSSATVIGILEIMQAQKIHPSPETWNILLGGALRAKDRMLAQELFQELIHAVVEGVGDKADGPLRAARHPETFQLLMSEYGERHGVEPALRLLKSALEAGFPSQVAPSMYRELIDMSCKQGKGVAGYKLYQMLRRSERVSDQAVQKIPKQYRKKPRSFTSPTAITSSSPSAKIPSLSSLYKRLMMQLDQEGQINLGKEMATDLILSGFEMNQDLVAGSIRFYARTGELTAAFGLFTKMGRVYGVEPSRDMVQDLYEASRIHGLLGPQPTYSTSARSKPSQEAPEAARWDESETQQWIKALKACMEKFGVYDVDSLLEWRENRP</sequence>
<evidence type="ECO:0000313" key="5">
    <source>
        <dbReference type="EMBL" id="KAG0013749.1"/>
    </source>
</evidence>
<dbReference type="PANTHER" id="PTHR47938:SF35">
    <property type="entry name" value="PENTATRICOPEPTIDE REPEAT-CONTAINING PROTEIN 4, MITOCHONDRIAL-RELATED"/>
    <property type="match status" value="1"/>
</dbReference>
<feature type="domain" description="PROP1-like PPR" evidence="4">
    <location>
        <begin position="697"/>
        <end position="867"/>
    </location>
</feature>
<accession>A0A9P6MUX3</accession>
<dbReference type="InterPro" id="IPR033443">
    <property type="entry name" value="PROP1-like_PPR_dom"/>
</dbReference>
<evidence type="ECO:0000256" key="3">
    <source>
        <dbReference type="SAM" id="MobiDB-lite"/>
    </source>
</evidence>
<gene>
    <name evidence="5" type="ORF">BGZ80_010881</name>
</gene>
<dbReference type="AlphaFoldDB" id="A0A9P6MUX3"/>
<dbReference type="InterPro" id="IPR002885">
    <property type="entry name" value="PPR_rpt"/>
</dbReference>